<evidence type="ECO:0000313" key="3">
    <source>
        <dbReference type="EMBL" id="CBJ31552.1"/>
    </source>
</evidence>
<feature type="domain" description="GH16" evidence="2">
    <location>
        <begin position="1"/>
        <end position="140"/>
    </location>
</feature>
<name>D7FU25_ECTSI</name>
<evidence type="ECO:0000256" key="1">
    <source>
        <dbReference type="ARBA" id="ARBA00006865"/>
    </source>
</evidence>
<dbReference type="InterPro" id="IPR050546">
    <property type="entry name" value="Glycosyl_Hydrlase_16"/>
</dbReference>
<dbReference type="OrthoDB" id="4781at2759"/>
<keyword evidence="3" id="KW-0326">Glycosidase</keyword>
<dbReference type="PANTHER" id="PTHR10963">
    <property type="entry name" value="GLYCOSYL HYDROLASE-RELATED"/>
    <property type="match status" value="1"/>
</dbReference>
<dbReference type="InterPro" id="IPR013320">
    <property type="entry name" value="ConA-like_dom_sf"/>
</dbReference>
<reference evidence="3 4" key="1">
    <citation type="journal article" date="2010" name="Nature">
        <title>The Ectocarpus genome and the independent evolution of multicellularity in brown algae.</title>
        <authorList>
            <person name="Cock J.M."/>
            <person name="Sterck L."/>
            <person name="Rouze P."/>
            <person name="Scornet D."/>
            <person name="Allen A.E."/>
            <person name="Amoutzias G."/>
            <person name="Anthouard V."/>
            <person name="Artiguenave F."/>
            <person name="Aury J.M."/>
            <person name="Badger J.H."/>
            <person name="Beszteri B."/>
            <person name="Billiau K."/>
            <person name="Bonnet E."/>
            <person name="Bothwell J.H."/>
            <person name="Bowler C."/>
            <person name="Boyen C."/>
            <person name="Brownlee C."/>
            <person name="Carrano C.J."/>
            <person name="Charrier B."/>
            <person name="Cho G.Y."/>
            <person name="Coelho S.M."/>
            <person name="Collen J."/>
            <person name="Corre E."/>
            <person name="Da Silva C."/>
            <person name="Delage L."/>
            <person name="Delaroque N."/>
            <person name="Dittami S.M."/>
            <person name="Doulbeau S."/>
            <person name="Elias M."/>
            <person name="Farnham G."/>
            <person name="Gachon C.M."/>
            <person name="Gschloessl B."/>
            <person name="Heesch S."/>
            <person name="Jabbari K."/>
            <person name="Jubin C."/>
            <person name="Kawai H."/>
            <person name="Kimura K."/>
            <person name="Kloareg B."/>
            <person name="Kupper F.C."/>
            <person name="Lang D."/>
            <person name="Le Bail A."/>
            <person name="Leblanc C."/>
            <person name="Lerouge P."/>
            <person name="Lohr M."/>
            <person name="Lopez P.J."/>
            <person name="Martens C."/>
            <person name="Maumus F."/>
            <person name="Michel G."/>
            <person name="Miranda-Saavedra D."/>
            <person name="Morales J."/>
            <person name="Moreau H."/>
            <person name="Motomura T."/>
            <person name="Nagasato C."/>
            <person name="Napoli C.A."/>
            <person name="Nelson D.R."/>
            <person name="Nyvall-Collen P."/>
            <person name="Peters A.F."/>
            <person name="Pommier C."/>
            <person name="Potin P."/>
            <person name="Poulain J."/>
            <person name="Quesneville H."/>
            <person name="Read B."/>
            <person name="Rensing S.A."/>
            <person name="Ritter A."/>
            <person name="Rousvoal S."/>
            <person name="Samanta M."/>
            <person name="Samson G."/>
            <person name="Schroeder D.C."/>
            <person name="Segurens B."/>
            <person name="Strittmatter M."/>
            <person name="Tonon T."/>
            <person name="Tregear J.W."/>
            <person name="Valentin K."/>
            <person name="von Dassow P."/>
            <person name="Yamagishi T."/>
            <person name="Van de Peer Y."/>
            <person name="Wincker P."/>
        </authorList>
    </citation>
    <scope>NUCLEOTIDE SEQUENCE [LARGE SCALE GENOMIC DNA]</scope>
    <source>
        <strain evidence="4">Ec32 / CCAP1310/4</strain>
    </source>
</reference>
<dbReference type="PANTHER" id="PTHR10963:SF55">
    <property type="entry name" value="GLYCOSIDE HYDROLASE FAMILY 16 PROTEIN"/>
    <property type="match status" value="1"/>
</dbReference>
<dbReference type="InterPro" id="IPR000757">
    <property type="entry name" value="Beta-glucanase-like"/>
</dbReference>
<dbReference type="GO" id="GO:0005975">
    <property type="term" value="P:carbohydrate metabolic process"/>
    <property type="evidence" value="ECO:0007669"/>
    <property type="project" value="InterPro"/>
</dbReference>
<dbReference type="eggNOG" id="ENOG502QRX5">
    <property type="taxonomic scope" value="Eukaryota"/>
</dbReference>
<dbReference type="Proteomes" id="UP000002630">
    <property type="component" value="Unassembled WGS sequence"/>
</dbReference>
<dbReference type="STRING" id="2880.D7FU25"/>
<accession>D7FU25</accession>
<keyword evidence="3" id="KW-0378">Hydrolase</keyword>
<dbReference type="EMBL" id="FN649760">
    <property type="protein sequence ID" value="CBJ31552.1"/>
    <property type="molecule type" value="Genomic_DNA"/>
</dbReference>
<gene>
    <name evidence="3" type="ORF">Esi_0263_0033</name>
</gene>
<organism evidence="3 4">
    <name type="scientific">Ectocarpus siliculosus</name>
    <name type="common">Brown alga</name>
    <name type="synonym">Conferva siliculosa</name>
    <dbReference type="NCBI Taxonomy" id="2880"/>
    <lineage>
        <taxon>Eukaryota</taxon>
        <taxon>Sar</taxon>
        <taxon>Stramenopiles</taxon>
        <taxon>Ochrophyta</taxon>
        <taxon>PX clade</taxon>
        <taxon>Phaeophyceae</taxon>
        <taxon>Ectocarpales</taxon>
        <taxon>Ectocarpaceae</taxon>
        <taxon>Ectocarpus</taxon>
    </lineage>
</organism>
<comment type="similarity">
    <text evidence="1">Belongs to the glycosyl hydrolase 16 family.</text>
</comment>
<keyword evidence="4" id="KW-1185">Reference proteome</keyword>
<dbReference type="InParanoid" id="D7FU25"/>
<dbReference type="PROSITE" id="PS51762">
    <property type="entry name" value="GH16_2"/>
    <property type="match status" value="1"/>
</dbReference>
<protein>
    <submittedName>
        <fullName evidence="3">Endo-1,3-beta-glucanase N-terminal, family GH16</fullName>
        <ecNumber evidence="3">3.2.1.39</ecNumber>
    </submittedName>
</protein>
<dbReference type="SUPFAM" id="SSF49899">
    <property type="entry name" value="Concanavalin A-like lectins/glucanases"/>
    <property type="match status" value="1"/>
</dbReference>
<dbReference type="GO" id="GO:0042973">
    <property type="term" value="F:glucan endo-1,3-beta-D-glucosidase activity"/>
    <property type="evidence" value="ECO:0007669"/>
    <property type="project" value="UniProtKB-EC"/>
</dbReference>
<dbReference type="Gene3D" id="2.60.120.200">
    <property type="match status" value="1"/>
</dbReference>
<sequence>MFYGCSRASNMAARIAINPVMSARGENRTSKAWSQVRTAGTFSFRYGRMEVKAKLPKGDWCEGRSERLFCCGACNGFKLWPAIWLLPEQNAYGQWPASGEIDVMESRGNSASYASSVDGVGGVDSASSAFHWGPHYSVGT</sequence>
<evidence type="ECO:0000259" key="2">
    <source>
        <dbReference type="PROSITE" id="PS51762"/>
    </source>
</evidence>
<dbReference type="AlphaFoldDB" id="D7FU25"/>
<evidence type="ECO:0000313" key="4">
    <source>
        <dbReference type="Proteomes" id="UP000002630"/>
    </source>
</evidence>
<dbReference type="EC" id="3.2.1.39" evidence="3"/>
<proteinExistence type="inferred from homology"/>